<evidence type="ECO:0000256" key="1">
    <source>
        <dbReference type="ARBA" id="ARBA00006987"/>
    </source>
</evidence>
<comment type="caution">
    <text evidence="3">The sequence shown here is derived from an EMBL/GenBank/DDBJ whole genome shotgun (WGS) entry which is preliminary data.</text>
</comment>
<dbReference type="PANTHER" id="PTHR42928:SF5">
    <property type="entry name" value="BLR1237 PROTEIN"/>
    <property type="match status" value="1"/>
</dbReference>
<keyword evidence="4" id="KW-1185">Reference proteome</keyword>
<dbReference type="PIRSF" id="PIRSF017082">
    <property type="entry name" value="YflP"/>
    <property type="match status" value="1"/>
</dbReference>
<comment type="similarity">
    <text evidence="1">Belongs to the UPF0065 (bug) family.</text>
</comment>
<evidence type="ECO:0000256" key="2">
    <source>
        <dbReference type="SAM" id="SignalP"/>
    </source>
</evidence>
<protein>
    <recommendedName>
        <fullName evidence="5">Tripartite tricarboxylate transporter substrate binding protein</fullName>
    </recommendedName>
</protein>
<reference evidence="3" key="1">
    <citation type="submission" date="2020-08" db="EMBL/GenBank/DDBJ databases">
        <authorList>
            <person name="Hu Y."/>
            <person name="Nguyen S.V."/>
            <person name="Li F."/>
            <person name="Fanning S."/>
        </authorList>
    </citation>
    <scope>NUCLEOTIDE SEQUENCE</scope>
    <source>
        <strain evidence="3">SYSU D8009</strain>
    </source>
</reference>
<evidence type="ECO:0000313" key="4">
    <source>
        <dbReference type="Proteomes" id="UP000600101"/>
    </source>
</evidence>
<organism evidence="3 4">
    <name type="scientific">Siccirubricoccus deserti</name>
    <dbReference type="NCBI Taxonomy" id="2013562"/>
    <lineage>
        <taxon>Bacteria</taxon>
        <taxon>Pseudomonadati</taxon>
        <taxon>Pseudomonadota</taxon>
        <taxon>Alphaproteobacteria</taxon>
        <taxon>Acetobacterales</taxon>
        <taxon>Roseomonadaceae</taxon>
        <taxon>Siccirubricoccus</taxon>
    </lineage>
</organism>
<dbReference type="PANTHER" id="PTHR42928">
    <property type="entry name" value="TRICARBOXYLATE-BINDING PROTEIN"/>
    <property type="match status" value="1"/>
</dbReference>
<keyword evidence="2" id="KW-0732">Signal</keyword>
<evidence type="ECO:0008006" key="5">
    <source>
        <dbReference type="Google" id="ProtNLM"/>
    </source>
</evidence>
<dbReference type="Gene3D" id="3.40.190.150">
    <property type="entry name" value="Bordetella uptake gene, domain 1"/>
    <property type="match status" value="1"/>
</dbReference>
<sequence length="326" mass="34841">MRRRSLLPALAMLPLAARAQGFAERPVSLVTGYSPGGSTDIAARMLSDRFAAHLGAGSRVVVENRPGAAGAVASEWLRRQPADGFTLLLAETGSHAIAPNAIANWNRYDPVSDFTHLGIIGAPPLILVVNNRFPGRNAAGTVEALRRAPPESITYATSGVGGVLHLAAELLGQHLGTRFVHVPYRSGAQMLQSIHTGEAQFGIAALASANQMVRDGMVRGVAVTGQRRFPTYPDTPTLNESGVRGFEFDTWFILVGPPGMPVPIASAINRALVASLHEDPLRDRLMAAGHDAWRAPNGLEEARAFIIREQAKYRDVVARTGVRLEG</sequence>
<dbReference type="Proteomes" id="UP000600101">
    <property type="component" value="Unassembled WGS sequence"/>
</dbReference>
<proteinExistence type="inferred from homology"/>
<dbReference type="InterPro" id="IPR005064">
    <property type="entry name" value="BUG"/>
</dbReference>
<dbReference type="EMBL" id="JACOMF010000026">
    <property type="protein sequence ID" value="MBC4017256.1"/>
    <property type="molecule type" value="Genomic_DNA"/>
</dbReference>
<evidence type="ECO:0000313" key="3">
    <source>
        <dbReference type="EMBL" id="MBC4017256.1"/>
    </source>
</evidence>
<feature type="signal peptide" evidence="2">
    <location>
        <begin position="1"/>
        <end position="19"/>
    </location>
</feature>
<dbReference type="RefSeq" id="WP_186772022.1">
    <property type="nucleotide sequence ID" value="NZ_JACOMF010000026.1"/>
</dbReference>
<dbReference type="AlphaFoldDB" id="A0A9X0R061"/>
<dbReference type="InterPro" id="IPR042100">
    <property type="entry name" value="Bug_dom1"/>
</dbReference>
<gene>
    <name evidence="3" type="ORF">H7965_18260</name>
</gene>
<dbReference type="SUPFAM" id="SSF53850">
    <property type="entry name" value="Periplasmic binding protein-like II"/>
    <property type="match status" value="1"/>
</dbReference>
<accession>A0A9X0R061</accession>
<dbReference type="Gene3D" id="3.40.190.10">
    <property type="entry name" value="Periplasmic binding protein-like II"/>
    <property type="match status" value="1"/>
</dbReference>
<feature type="chain" id="PRO_5040999816" description="Tripartite tricarboxylate transporter substrate binding protein" evidence="2">
    <location>
        <begin position="20"/>
        <end position="326"/>
    </location>
</feature>
<dbReference type="Pfam" id="PF03401">
    <property type="entry name" value="TctC"/>
    <property type="match status" value="1"/>
</dbReference>
<name>A0A9X0R061_9PROT</name>